<dbReference type="InterPro" id="IPR017145">
    <property type="entry name" value="Aminobenzoyl-glu_utiliz_pB"/>
</dbReference>
<dbReference type="PIRSF" id="PIRSF037227">
    <property type="entry name" value="Aminobenzoyl-glu_utiliz_pB"/>
    <property type="match status" value="1"/>
</dbReference>
<keyword evidence="2" id="KW-0378">Hydrolase</keyword>
<dbReference type="GO" id="GO:0071713">
    <property type="term" value="F:para-aminobenzoyl-glutamate hydrolase activity"/>
    <property type="evidence" value="ECO:0007669"/>
    <property type="project" value="TreeGrafter"/>
</dbReference>
<dbReference type="PANTHER" id="PTHR30575">
    <property type="entry name" value="PEPTIDASE M20"/>
    <property type="match status" value="1"/>
</dbReference>
<proteinExistence type="predicted"/>
<dbReference type="InterPro" id="IPR052030">
    <property type="entry name" value="Peptidase_M20/M20A_hydrolases"/>
</dbReference>
<keyword evidence="3" id="KW-1185">Reference proteome</keyword>
<dbReference type="EMBL" id="LVVY01000065">
    <property type="protein sequence ID" value="OAM79050.1"/>
    <property type="molecule type" value="Genomic_DNA"/>
</dbReference>
<accession>A0A178I2V0</accession>
<dbReference type="Gene3D" id="3.30.70.360">
    <property type="match status" value="1"/>
</dbReference>
<dbReference type="GO" id="GO:0005737">
    <property type="term" value="C:cytoplasm"/>
    <property type="evidence" value="ECO:0007669"/>
    <property type="project" value="TreeGrafter"/>
</dbReference>
<dbReference type="SUPFAM" id="SSF55031">
    <property type="entry name" value="Bacterial exopeptidase dimerisation domain"/>
    <property type="match status" value="1"/>
</dbReference>
<reference evidence="2 3" key="1">
    <citation type="submission" date="2016-03" db="EMBL/GenBank/DDBJ databases">
        <title>Genome sequencing of Devosia sp. S37.</title>
        <authorList>
            <person name="Mohd Nor M."/>
        </authorList>
    </citation>
    <scope>NUCLEOTIDE SEQUENCE [LARGE SCALE GENOMIC DNA]</scope>
    <source>
        <strain evidence="2 3">S37</strain>
    </source>
</reference>
<dbReference type="GO" id="GO:0046657">
    <property type="term" value="P:folic acid catabolic process"/>
    <property type="evidence" value="ECO:0007669"/>
    <property type="project" value="TreeGrafter"/>
</dbReference>
<organism evidence="2 3">
    <name type="scientific">Devosia elaeis</name>
    <dbReference type="NCBI Taxonomy" id="1770058"/>
    <lineage>
        <taxon>Bacteria</taxon>
        <taxon>Pseudomonadati</taxon>
        <taxon>Pseudomonadota</taxon>
        <taxon>Alphaproteobacteria</taxon>
        <taxon>Hyphomicrobiales</taxon>
        <taxon>Devosiaceae</taxon>
        <taxon>Devosia</taxon>
    </lineage>
</organism>
<protein>
    <submittedName>
        <fullName evidence="2">Amidohydrolase</fullName>
    </submittedName>
</protein>
<dbReference type="Gene3D" id="3.40.630.10">
    <property type="entry name" value="Zn peptidases"/>
    <property type="match status" value="1"/>
</dbReference>
<dbReference type="AlphaFoldDB" id="A0A178I2V0"/>
<dbReference type="InterPro" id="IPR036264">
    <property type="entry name" value="Bact_exopeptidase_dim_dom"/>
</dbReference>
<name>A0A178I2V0_9HYPH</name>
<evidence type="ECO:0000313" key="3">
    <source>
        <dbReference type="Proteomes" id="UP000078389"/>
    </source>
</evidence>
<dbReference type="InterPro" id="IPR017439">
    <property type="entry name" value="Amidohydrolase"/>
</dbReference>
<comment type="caution">
    <text evidence="2">The sequence shown here is derived from an EMBL/GenBank/DDBJ whole genome shotgun (WGS) entry which is preliminary data.</text>
</comment>
<dbReference type="GO" id="GO:0016805">
    <property type="term" value="F:dipeptidase activity"/>
    <property type="evidence" value="ECO:0007669"/>
    <property type="project" value="TreeGrafter"/>
</dbReference>
<dbReference type="STRING" id="1770058.A3840_04325"/>
<dbReference type="Proteomes" id="UP000078389">
    <property type="component" value="Unassembled WGS sequence"/>
</dbReference>
<dbReference type="OrthoDB" id="9781032at2"/>
<dbReference type="RefSeq" id="WP_067452429.1">
    <property type="nucleotide sequence ID" value="NZ_LVVY01000065.1"/>
</dbReference>
<evidence type="ECO:0000256" key="1">
    <source>
        <dbReference type="SAM" id="MobiDB-lite"/>
    </source>
</evidence>
<feature type="compositionally biased region" description="Polar residues" evidence="1">
    <location>
        <begin position="479"/>
        <end position="497"/>
    </location>
</feature>
<dbReference type="PANTHER" id="PTHR30575:SF0">
    <property type="entry name" value="XAA-ARG DIPEPTIDASE"/>
    <property type="match status" value="1"/>
</dbReference>
<dbReference type="SUPFAM" id="SSF53187">
    <property type="entry name" value="Zn-dependent exopeptidases"/>
    <property type="match status" value="1"/>
</dbReference>
<dbReference type="FunFam" id="3.30.70.360:FF:000004">
    <property type="entry name" value="Peptidase M20 domain-containing protein 2"/>
    <property type="match status" value="1"/>
</dbReference>
<feature type="region of interest" description="Disordered" evidence="1">
    <location>
        <begin position="462"/>
        <end position="497"/>
    </location>
</feature>
<dbReference type="NCBIfam" id="TIGR01891">
    <property type="entry name" value="amidohydrolases"/>
    <property type="match status" value="1"/>
</dbReference>
<evidence type="ECO:0000313" key="2">
    <source>
        <dbReference type="EMBL" id="OAM79050.1"/>
    </source>
</evidence>
<sequence length="497" mass="53615">MTTTTPFVGNDILGTEQIARCADRKADVYKDLSDRIWGMPELRFEEHRSVEEHIRALEAEGFSIQRNLAGIRTAFMAEAGEGDLTIGFLGEFDALAGLSQDAGLTEYRPLKEGGNGHGCHHNLLGAASILAAVALRDALAESGISARVRYYGCPAEEGGSGKTYMAREGAFDDLDAAFCWHPSDYNAVMSAATLANFQAYFRFTGRSSHAAVSPQVGRSALDAIELMNVGINYMREHMPSEARVHYAVTDTGGVSPNVVQSVAEGLYLVRAPRLDDVRTLFGRVQKIAEGAAMMTETKVEMIFDRATSGVLPNRPLEEAMREEFERLGAPAFDDDDFDFADRLSAAALTDADRRASAQSLGVPTHFTKSLHDEILPLPAEPRLFFGSTDVGDVSCIVPTAQCLVATTAIGTPFHTWQTVTQGKLPAAHKGMITAAKVMAATAAKFIRDPDLRARAAADLIDRRRGEPYTSPLPEGVVPPSNSTSNRRSAAQSSGDLL</sequence>
<gene>
    <name evidence="2" type="ORF">A3840_04325</name>
</gene>